<feature type="domain" description="Nucleoside transporter/FeoB GTPase Gate" evidence="2">
    <location>
        <begin position="18"/>
        <end position="106"/>
    </location>
</feature>
<organism evidence="3 4">
    <name type="scientific">Thermobrachium celere DSM 8682</name>
    <dbReference type="NCBI Taxonomy" id="941824"/>
    <lineage>
        <taxon>Bacteria</taxon>
        <taxon>Bacillati</taxon>
        <taxon>Bacillota</taxon>
        <taxon>Clostridia</taxon>
        <taxon>Eubacteriales</taxon>
        <taxon>Clostridiaceae</taxon>
        <taxon>Thermobrachium</taxon>
    </lineage>
</organism>
<feature type="transmembrane region" description="Helical" evidence="1">
    <location>
        <begin position="122"/>
        <end position="142"/>
    </location>
</feature>
<dbReference type="InterPro" id="IPR011642">
    <property type="entry name" value="Gate_dom"/>
</dbReference>
<protein>
    <submittedName>
        <fullName evidence="3">Nucleoside binding-domain containing protein YvoD</fullName>
    </submittedName>
</protein>
<dbReference type="Proteomes" id="UP000014923">
    <property type="component" value="Unassembled WGS sequence"/>
</dbReference>
<gene>
    <name evidence="3" type="ORF">TCEL_00418</name>
</gene>
<proteinExistence type="predicted"/>
<dbReference type="HOGENOM" id="CLU_1682808_0_0_9"/>
<keyword evidence="1" id="KW-0472">Membrane</keyword>
<evidence type="ECO:0000313" key="3">
    <source>
        <dbReference type="EMBL" id="CDF58372.1"/>
    </source>
</evidence>
<accession>R7RQ78</accession>
<comment type="caution">
    <text evidence="3">The sequence shown here is derived from an EMBL/GenBank/DDBJ whole genome shotgun (WGS) entry which is preliminary data.</text>
</comment>
<feature type="transmembrane region" description="Helical" evidence="1">
    <location>
        <begin position="94"/>
        <end position="116"/>
    </location>
</feature>
<evidence type="ECO:0000256" key="1">
    <source>
        <dbReference type="SAM" id="Phobius"/>
    </source>
</evidence>
<evidence type="ECO:0000313" key="4">
    <source>
        <dbReference type="Proteomes" id="UP000014923"/>
    </source>
</evidence>
<feature type="transmembrane region" description="Helical" evidence="1">
    <location>
        <begin position="61"/>
        <end position="82"/>
    </location>
</feature>
<sequence>MLIKILKEAFLGSMSSILTVAKIVIPLMIIIEIIKELNLLDKICGIFKPLTKMLKLSETTILPLFSGLFFGIVYGAGLIIDAAEEGNISKKDMYLVIVFLGACHAIVEDTLVFVQIGANGWVIFFVRLISAFILTYILSIIFDKSNTAKRIIKEEIAG</sequence>
<name>R7RQ78_9CLOT</name>
<keyword evidence="1" id="KW-0812">Transmembrane</keyword>
<keyword evidence="4" id="KW-1185">Reference proteome</keyword>
<dbReference type="RefSeq" id="WP_018662390.1">
    <property type="nucleotide sequence ID" value="NZ_HF952018.1"/>
</dbReference>
<evidence type="ECO:0000259" key="2">
    <source>
        <dbReference type="Pfam" id="PF07670"/>
    </source>
</evidence>
<reference evidence="3" key="1">
    <citation type="submission" date="2013-03" db="EMBL/GenBank/DDBJ databases">
        <title>Draft genome sequence of the hydrogen-ethanol-producing anaerobic alkalithermophilic Caloramator celere.</title>
        <authorList>
            <person name="Ciranna A."/>
            <person name="Larjo A."/>
            <person name="Kivisto A."/>
            <person name="Santala V."/>
            <person name="Roos C."/>
            <person name="Karp M."/>
        </authorList>
    </citation>
    <scope>NUCLEOTIDE SEQUENCE [LARGE SCALE GENOMIC DNA]</scope>
    <source>
        <strain evidence="3">DSM 8682</strain>
    </source>
</reference>
<feature type="transmembrane region" description="Helical" evidence="1">
    <location>
        <begin position="9"/>
        <end position="31"/>
    </location>
</feature>
<dbReference type="EMBL" id="CAVN010000097">
    <property type="protein sequence ID" value="CDF58372.1"/>
    <property type="molecule type" value="Genomic_DNA"/>
</dbReference>
<dbReference type="eggNOG" id="COG0370">
    <property type="taxonomic scope" value="Bacteria"/>
</dbReference>
<dbReference type="AlphaFoldDB" id="R7RQ78"/>
<keyword evidence="1" id="KW-1133">Transmembrane helix</keyword>
<dbReference type="Pfam" id="PF07670">
    <property type="entry name" value="Gate"/>
    <property type="match status" value="1"/>
</dbReference>